<sequence length="103" mass="12004">MTKHFHNHSKHRSSALRTDRRLRTIAGRLVCELRRNLKGNLIYENLPMLFEQVLSQRVKSQSKIYSLNEPQVVCISKGKKHKKYEFVNKVSIIRSANSIIQGT</sequence>
<organism evidence="1 2">
    <name type="scientific">Bacteroides fragilis</name>
    <dbReference type="NCBI Taxonomy" id="817"/>
    <lineage>
        <taxon>Bacteria</taxon>
        <taxon>Pseudomonadati</taxon>
        <taxon>Bacteroidota</taxon>
        <taxon>Bacteroidia</taxon>
        <taxon>Bacteroidales</taxon>
        <taxon>Bacteroidaceae</taxon>
        <taxon>Bacteroides</taxon>
    </lineage>
</organism>
<comment type="caution">
    <text evidence="1">The sequence shown here is derived from an EMBL/GenBank/DDBJ whole genome shotgun (WGS) entry which is preliminary data.</text>
</comment>
<dbReference type="Proteomes" id="UP000266644">
    <property type="component" value="Unassembled WGS sequence"/>
</dbReference>
<dbReference type="EMBL" id="QRJE01000025">
    <property type="protein sequence ID" value="RHH09118.1"/>
    <property type="molecule type" value="Genomic_DNA"/>
</dbReference>
<dbReference type="AlphaFoldDB" id="A0A396BWZ3"/>
<reference evidence="1 2" key="1">
    <citation type="submission" date="2018-08" db="EMBL/GenBank/DDBJ databases">
        <title>A genome reference for cultivated species of the human gut microbiota.</title>
        <authorList>
            <person name="Zou Y."/>
            <person name="Xue W."/>
            <person name="Luo G."/>
        </authorList>
    </citation>
    <scope>NUCLEOTIDE SEQUENCE [LARGE SCALE GENOMIC DNA]</scope>
    <source>
        <strain evidence="1 2">AM18-6</strain>
    </source>
</reference>
<protein>
    <submittedName>
        <fullName evidence="1">Uncharacterized protein</fullName>
    </submittedName>
</protein>
<proteinExistence type="predicted"/>
<gene>
    <name evidence="1" type="ORF">DW228_15495</name>
</gene>
<name>A0A396BWZ3_BACFG</name>
<accession>A0A396BWZ3</accession>
<evidence type="ECO:0000313" key="2">
    <source>
        <dbReference type="Proteomes" id="UP000266644"/>
    </source>
</evidence>
<evidence type="ECO:0000313" key="1">
    <source>
        <dbReference type="EMBL" id="RHH09118.1"/>
    </source>
</evidence>